<evidence type="ECO:0000313" key="3">
    <source>
        <dbReference type="Proteomes" id="UP001595979"/>
    </source>
</evidence>
<organism evidence="2 3">
    <name type="scientific">Deinococcus petrolearius</name>
    <dbReference type="NCBI Taxonomy" id="1751295"/>
    <lineage>
        <taxon>Bacteria</taxon>
        <taxon>Thermotogati</taxon>
        <taxon>Deinococcota</taxon>
        <taxon>Deinococci</taxon>
        <taxon>Deinococcales</taxon>
        <taxon>Deinococcaceae</taxon>
        <taxon>Deinococcus</taxon>
    </lineage>
</organism>
<sequence>MKHNNVNTGKRIHHNDKPKSPRRQPTRAEKHDRKYRTWSRQ</sequence>
<evidence type="ECO:0000313" key="2">
    <source>
        <dbReference type="EMBL" id="MFC5850035.1"/>
    </source>
</evidence>
<protein>
    <submittedName>
        <fullName evidence="2">Uncharacterized protein</fullName>
    </submittedName>
</protein>
<comment type="caution">
    <text evidence="2">The sequence shown here is derived from an EMBL/GenBank/DDBJ whole genome shotgun (WGS) entry which is preliminary data.</text>
</comment>
<feature type="region of interest" description="Disordered" evidence="1">
    <location>
        <begin position="1"/>
        <end position="41"/>
    </location>
</feature>
<evidence type="ECO:0000256" key="1">
    <source>
        <dbReference type="SAM" id="MobiDB-lite"/>
    </source>
</evidence>
<gene>
    <name evidence="2" type="ORF">ACFPQ6_17165</name>
</gene>
<proteinExistence type="predicted"/>
<reference evidence="3" key="1">
    <citation type="journal article" date="2019" name="Int. J. Syst. Evol. Microbiol.">
        <title>The Global Catalogue of Microorganisms (GCM) 10K type strain sequencing project: providing services to taxonomists for standard genome sequencing and annotation.</title>
        <authorList>
            <consortium name="The Broad Institute Genomics Platform"/>
            <consortium name="The Broad Institute Genome Sequencing Center for Infectious Disease"/>
            <person name="Wu L."/>
            <person name="Ma J."/>
        </authorList>
    </citation>
    <scope>NUCLEOTIDE SEQUENCE [LARGE SCALE GENOMIC DNA]</scope>
    <source>
        <strain evidence="3">CGMCC 1.15053</strain>
    </source>
</reference>
<accession>A0ABW1DNY8</accession>
<dbReference type="RefSeq" id="WP_014682817.1">
    <property type="nucleotide sequence ID" value="NZ_JBHSOH010000035.1"/>
</dbReference>
<dbReference type="EMBL" id="JBHSOH010000035">
    <property type="protein sequence ID" value="MFC5850035.1"/>
    <property type="molecule type" value="Genomic_DNA"/>
</dbReference>
<keyword evidence="3" id="KW-1185">Reference proteome</keyword>
<dbReference type="Proteomes" id="UP001595979">
    <property type="component" value="Unassembled WGS sequence"/>
</dbReference>
<feature type="compositionally biased region" description="Basic residues" evidence="1">
    <location>
        <begin position="10"/>
        <end position="25"/>
    </location>
</feature>
<name>A0ABW1DNY8_9DEIO</name>